<dbReference type="Gene3D" id="4.10.400.10">
    <property type="entry name" value="Low-density Lipoprotein Receptor"/>
    <property type="match status" value="1"/>
</dbReference>
<protein>
    <submittedName>
        <fullName evidence="2">Uncharacterized protein</fullName>
    </submittedName>
</protein>
<evidence type="ECO:0000313" key="2">
    <source>
        <dbReference type="EMBL" id="AIF11874.1"/>
    </source>
</evidence>
<organism evidence="2">
    <name type="scientific">uncultured marine group II/III euryarchaeote KM3_53_G07</name>
    <dbReference type="NCBI Taxonomy" id="1456458"/>
    <lineage>
        <taxon>Archaea</taxon>
        <taxon>Methanobacteriati</taxon>
        <taxon>Methanobacteriota</taxon>
        <taxon>environmental samples</taxon>
    </lineage>
</organism>
<keyword evidence="1" id="KW-1015">Disulfide bond</keyword>
<proteinExistence type="predicted"/>
<sequence>MLLVAANLLFAGCILDSQRIDDGGIVIDGGGSDASAMSGAEVEAYLSDETNMNITAIAEAEDKITIELYSKDLEDGELLEMTFTIGKDDISQLSNTGLAIQSGMMALEYRVIQGASTDVNIMVGNQWFHARDMVPEYIDPFVELASEDDDEGGSDDGLADLTPDFGVLDFDLSDMTWTVTVDVPSTQQVATSSNDTHSIMVEFLEFPPRLHQLEVNSHDGNQAMKLSIVWGDDAALTVQNTYTKTSADIQLDEETERGDIEGEFTCENSNKIPWSWVNDNWDDCGDNSDEGVDESEIPDSIFEFSGDVNSDHEHEVLVGDIELRVGSEDSETEEFNYSLSMNLDDGSVNLTDADGSWWAIEWQDSDEDGFVSAGDAYSVKTNSSSASDLEVRFYDNWSESYEGGPLPGFEVFLLLGALVLAALRRNIIFPR</sequence>
<reference evidence="2" key="1">
    <citation type="journal article" date="2014" name="Genome Biol. Evol.">
        <title>Pangenome evidence for extensive interdomain horizontal transfer affecting lineage core and shell genes in uncultured planktonic thaumarchaeota and euryarchaeota.</title>
        <authorList>
            <person name="Deschamps P."/>
            <person name="Zivanovic Y."/>
            <person name="Moreira D."/>
            <person name="Rodriguez-Valera F."/>
            <person name="Lopez-Garcia P."/>
        </authorList>
    </citation>
    <scope>NUCLEOTIDE SEQUENCE</scope>
</reference>
<dbReference type="AlphaFoldDB" id="A0A075H770"/>
<dbReference type="CDD" id="cd00112">
    <property type="entry name" value="LDLa"/>
    <property type="match status" value="1"/>
</dbReference>
<accession>A0A075H770</accession>
<dbReference type="SUPFAM" id="SSF57424">
    <property type="entry name" value="LDL receptor-like module"/>
    <property type="match status" value="1"/>
</dbReference>
<dbReference type="InterPro" id="IPR036055">
    <property type="entry name" value="LDL_receptor-like_sf"/>
</dbReference>
<evidence type="ECO:0000256" key="1">
    <source>
        <dbReference type="ARBA" id="ARBA00023157"/>
    </source>
</evidence>
<name>A0A075H770_9EURY</name>
<dbReference type="InterPro" id="IPR002172">
    <property type="entry name" value="LDrepeatLR_classA_rpt"/>
</dbReference>
<dbReference type="EMBL" id="KF900929">
    <property type="protein sequence ID" value="AIF11874.1"/>
    <property type="molecule type" value="Genomic_DNA"/>
</dbReference>